<dbReference type="GO" id="GO:0003964">
    <property type="term" value="F:RNA-directed DNA polymerase activity"/>
    <property type="evidence" value="ECO:0007669"/>
    <property type="project" value="UniProtKB-KW"/>
</dbReference>
<keyword evidence="5" id="KW-1185">Reference proteome</keyword>
<dbReference type="GO" id="GO:0004519">
    <property type="term" value="F:endonuclease activity"/>
    <property type="evidence" value="ECO:0007669"/>
    <property type="project" value="UniProtKB-KW"/>
</dbReference>
<proteinExistence type="predicted"/>
<dbReference type="InterPro" id="IPR041588">
    <property type="entry name" value="Integrase_H2C2"/>
</dbReference>
<dbReference type="InterPro" id="IPR050951">
    <property type="entry name" value="Retrovirus_Pol_polyprotein"/>
</dbReference>
<sequence length="818" mass="93233">MKRLQHTQTTFVMFNKSELQPLGYVKVETLNSKNERCFLTEYTVVPEGYTPLLGSESVQQFCLITVHADNIMSLLHTASMQLDLVSEFHDIFSGEGKLEGKLHLEIDKSVPPVALPVRKVPFAVTDPLKQELERLVKTGVLQPVDVPTNWVSSMVVVKKSNGKIRLCIDPKSLNVALKRNHYPLPVIDDLLPLLAKAKVFSVVDARNGFWHVQLDNESSFRSTFGTPWGRFRWTRMPFGISPALEQFQRRLEQALEGLEGVKPIFDDILIFGVGETQTEALAYHDAKLRALFERCRKKSIKLNKEKVKLRCTEVKFMGHVICQDGLKPDPDKVQGIREMPAPTSKQDLKRFLGMRNEFQWDEEEQGHSFKQVKEILSAAPVLKFFDPKESVELQCDASNKGLGACLMQGGQPVAYASRCMTETEVNYAQIEKELLAILFGCVYGRRVEIETDHKPLESIFKKSLLSAPKRLQRMMLRLQKFDLLVSYKKGTEMYLADTLSRAFRMCQRTRQDTTEDVVCIEELRSNTERELEFVNMIQYLPVSEATQTAIKQATESDATLRDLKTVIREGERRVIPASVKDEMLAKIHASHIGIQGSLRRAREVIYWPGMNEDVEDYVSKCTVCSSQPVQQGKEPLICHELSNRPWEKIAVDLFYLNGTEFVVTVDYYSSFFEVDKLRSKTAEEVVKKLKAHLARHGIPDQLCQTTTILLVNGEPLGQERVKTAKSLLEKAAKAEQDPYLALLDWRNTPTETLNSSPVQRLFGRRTKTLLPTSNRLLKPKLPEEVDQKLKLQKAKQSLQYNKGAKELEELRPGDTVRF</sequence>
<dbReference type="InterPro" id="IPR041577">
    <property type="entry name" value="RT_RNaseH_2"/>
</dbReference>
<dbReference type="SUPFAM" id="SSF56672">
    <property type="entry name" value="DNA/RNA polymerases"/>
    <property type="match status" value="1"/>
</dbReference>
<evidence type="ECO:0000259" key="3">
    <source>
        <dbReference type="Pfam" id="PF17921"/>
    </source>
</evidence>
<dbReference type="CDD" id="cd01647">
    <property type="entry name" value="RT_LTR"/>
    <property type="match status" value="1"/>
</dbReference>
<comment type="caution">
    <text evidence="4">The sequence shown here is derived from an EMBL/GenBank/DDBJ whole genome shotgun (WGS) entry which is preliminary data.</text>
</comment>
<dbReference type="Gene3D" id="3.30.70.270">
    <property type="match status" value="1"/>
</dbReference>
<dbReference type="InterPro" id="IPR043128">
    <property type="entry name" value="Rev_trsase/Diguanyl_cyclase"/>
</dbReference>
<dbReference type="InterPro" id="IPR036397">
    <property type="entry name" value="RNaseH_sf"/>
</dbReference>
<dbReference type="Proteomes" id="UP001249851">
    <property type="component" value="Unassembled WGS sequence"/>
</dbReference>
<evidence type="ECO:0000313" key="4">
    <source>
        <dbReference type="EMBL" id="KAK2564593.1"/>
    </source>
</evidence>
<reference evidence="4" key="1">
    <citation type="journal article" date="2023" name="G3 (Bethesda)">
        <title>Whole genome assembly and annotation of the endangered Caribbean coral Acropora cervicornis.</title>
        <authorList>
            <person name="Selwyn J.D."/>
            <person name="Vollmer S.V."/>
        </authorList>
    </citation>
    <scope>NUCLEOTIDE SEQUENCE</scope>
    <source>
        <strain evidence="4">K2</strain>
    </source>
</reference>
<dbReference type="Pfam" id="PF00078">
    <property type="entry name" value="RVT_1"/>
    <property type="match status" value="1"/>
</dbReference>
<dbReference type="Pfam" id="PF17919">
    <property type="entry name" value="RT_RNaseH_2"/>
    <property type="match status" value="1"/>
</dbReference>
<reference evidence="4" key="2">
    <citation type="journal article" date="2023" name="Science">
        <title>Genomic signatures of disease resistance in endangered staghorn corals.</title>
        <authorList>
            <person name="Vollmer S.V."/>
            <person name="Selwyn J.D."/>
            <person name="Despard B.A."/>
            <person name="Roesel C.L."/>
        </authorList>
    </citation>
    <scope>NUCLEOTIDE SEQUENCE</scope>
    <source>
        <strain evidence="4">K2</strain>
    </source>
</reference>
<evidence type="ECO:0000259" key="1">
    <source>
        <dbReference type="Pfam" id="PF00078"/>
    </source>
</evidence>
<protein>
    <submittedName>
        <fullName evidence="4">Retrovirus-related Pol polyprotein from transposon 17.6</fullName>
    </submittedName>
</protein>
<dbReference type="Gene3D" id="3.30.420.10">
    <property type="entry name" value="Ribonuclease H-like superfamily/Ribonuclease H"/>
    <property type="match status" value="1"/>
</dbReference>
<dbReference type="InterPro" id="IPR043502">
    <property type="entry name" value="DNA/RNA_pol_sf"/>
</dbReference>
<gene>
    <name evidence="4" type="ORF">P5673_012054</name>
</gene>
<dbReference type="EMBL" id="JARQWQ010000022">
    <property type="protein sequence ID" value="KAK2564593.1"/>
    <property type="molecule type" value="Genomic_DNA"/>
</dbReference>
<evidence type="ECO:0000313" key="5">
    <source>
        <dbReference type="Proteomes" id="UP001249851"/>
    </source>
</evidence>
<evidence type="ECO:0000259" key="2">
    <source>
        <dbReference type="Pfam" id="PF17919"/>
    </source>
</evidence>
<accession>A0AAD9QNM3</accession>
<dbReference type="GO" id="GO:0003676">
    <property type="term" value="F:nucleic acid binding"/>
    <property type="evidence" value="ECO:0007669"/>
    <property type="project" value="InterPro"/>
</dbReference>
<organism evidence="4 5">
    <name type="scientific">Acropora cervicornis</name>
    <name type="common">Staghorn coral</name>
    <dbReference type="NCBI Taxonomy" id="6130"/>
    <lineage>
        <taxon>Eukaryota</taxon>
        <taxon>Metazoa</taxon>
        <taxon>Cnidaria</taxon>
        <taxon>Anthozoa</taxon>
        <taxon>Hexacorallia</taxon>
        <taxon>Scleractinia</taxon>
        <taxon>Astrocoeniina</taxon>
        <taxon>Acroporidae</taxon>
        <taxon>Acropora</taxon>
    </lineage>
</organism>
<dbReference type="InterPro" id="IPR000477">
    <property type="entry name" value="RT_dom"/>
</dbReference>
<dbReference type="InterPro" id="IPR012337">
    <property type="entry name" value="RNaseH-like_sf"/>
</dbReference>
<dbReference type="PANTHER" id="PTHR37984">
    <property type="entry name" value="PROTEIN CBG26694"/>
    <property type="match status" value="1"/>
</dbReference>
<feature type="domain" description="Integrase zinc-binding" evidence="3">
    <location>
        <begin position="575"/>
        <end position="625"/>
    </location>
</feature>
<dbReference type="Gene3D" id="3.10.10.10">
    <property type="entry name" value="HIV Type 1 Reverse Transcriptase, subunit A, domain 1"/>
    <property type="match status" value="1"/>
</dbReference>
<name>A0AAD9QNM3_ACRCE</name>
<dbReference type="FunFam" id="1.10.340.70:FF:000004">
    <property type="entry name" value="Retrovirus-related Pol polyprotein from transposon 297-like Protein"/>
    <property type="match status" value="1"/>
</dbReference>
<dbReference type="Pfam" id="PF17921">
    <property type="entry name" value="Integrase_H2C2"/>
    <property type="match status" value="1"/>
</dbReference>
<dbReference type="SUPFAM" id="SSF53098">
    <property type="entry name" value="Ribonuclease H-like"/>
    <property type="match status" value="1"/>
</dbReference>
<feature type="domain" description="Reverse transcriptase/retrotransposon-derived protein RNase H-like" evidence="2">
    <location>
        <begin position="363"/>
        <end position="441"/>
    </location>
</feature>
<dbReference type="Gene3D" id="1.10.340.70">
    <property type="match status" value="1"/>
</dbReference>
<dbReference type="CDD" id="cd09274">
    <property type="entry name" value="RNase_HI_RT_Ty3"/>
    <property type="match status" value="1"/>
</dbReference>
<dbReference type="GO" id="GO:0016787">
    <property type="term" value="F:hydrolase activity"/>
    <property type="evidence" value="ECO:0007669"/>
    <property type="project" value="UniProtKB-KW"/>
</dbReference>
<feature type="domain" description="Reverse transcriptase" evidence="1">
    <location>
        <begin position="158"/>
        <end position="321"/>
    </location>
</feature>
<dbReference type="AlphaFoldDB" id="A0AAD9QNM3"/>
<dbReference type="PANTHER" id="PTHR37984:SF8">
    <property type="entry name" value="CCHC-TYPE DOMAIN-CONTAINING PROTEIN"/>
    <property type="match status" value="1"/>
</dbReference>